<dbReference type="Pfam" id="PF00083">
    <property type="entry name" value="Sugar_tr"/>
    <property type="match status" value="1"/>
</dbReference>
<keyword evidence="2" id="KW-0813">Transport</keyword>
<dbReference type="InterPro" id="IPR020846">
    <property type="entry name" value="MFS_dom"/>
</dbReference>
<keyword evidence="3" id="KW-1003">Cell membrane</keyword>
<dbReference type="Proteomes" id="UP001598114">
    <property type="component" value="Unassembled WGS sequence"/>
</dbReference>
<evidence type="ECO:0000256" key="2">
    <source>
        <dbReference type="ARBA" id="ARBA00022448"/>
    </source>
</evidence>
<dbReference type="CDD" id="cd17369">
    <property type="entry name" value="MFS_ShiA_like"/>
    <property type="match status" value="1"/>
</dbReference>
<gene>
    <name evidence="9" type="ORF">SKC38_11185</name>
</gene>
<comment type="caution">
    <text evidence="9">The sequence shown here is derived from an EMBL/GenBank/DDBJ whole genome shotgun (WGS) entry which is preliminary data.</text>
</comment>
<dbReference type="InterPro" id="IPR005828">
    <property type="entry name" value="MFS_sugar_transport-like"/>
</dbReference>
<dbReference type="SUPFAM" id="SSF103473">
    <property type="entry name" value="MFS general substrate transporter"/>
    <property type="match status" value="1"/>
</dbReference>
<feature type="transmembrane region" description="Helical" evidence="7">
    <location>
        <begin position="302"/>
        <end position="319"/>
    </location>
</feature>
<feature type="transmembrane region" description="Helical" evidence="7">
    <location>
        <begin position="104"/>
        <end position="124"/>
    </location>
</feature>
<feature type="transmembrane region" description="Helical" evidence="7">
    <location>
        <begin position="418"/>
        <end position="436"/>
    </location>
</feature>
<evidence type="ECO:0000259" key="8">
    <source>
        <dbReference type="PROSITE" id="PS50850"/>
    </source>
</evidence>
<keyword evidence="4 7" id="KW-0812">Transmembrane</keyword>
<dbReference type="EMBL" id="JBBKYA010000005">
    <property type="protein sequence ID" value="MFD3276792.1"/>
    <property type="molecule type" value="Genomic_DNA"/>
</dbReference>
<evidence type="ECO:0000256" key="1">
    <source>
        <dbReference type="ARBA" id="ARBA00004651"/>
    </source>
</evidence>
<dbReference type="PROSITE" id="PS00217">
    <property type="entry name" value="SUGAR_TRANSPORT_2"/>
    <property type="match status" value="1"/>
</dbReference>
<dbReference type="InterPro" id="IPR005829">
    <property type="entry name" value="Sugar_transporter_CS"/>
</dbReference>
<evidence type="ECO:0000313" key="10">
    <source>
        <dbReference type="Proteomes" id="UP001598114"/>
    </source>
</evidence>
<evidence type="ECO:0000256" key="7">
    <source>
        <dbReference type="SAM" id="Phobius"/>
    </source>
</evidence>
<evidence type="ECO:0000256" key="5">
    <source>
        <dbReference type="ARBA" id="ARBA00022989"/>
    </source>
</evidence>
<keyword evidence="5 7" id="KW-1133">Transmembrane helix</keyword>
<feature type="transmembrane region" description="Helical" evidence="7">
    <location>
        <begin position="180"/>
        <end position="199"/>
    </location>
</feature>
<reference evidence="9 10" key="1">
    <citation type="submission" date="2024-03" db="EMBL/GenBank/DDBJ databases">
        <title>Aquirufa genome sequencing.</title>
        <authorList>
            <person name="Pitt A."/>
            <person name="Hahn M.W."/>
        </authorList>
    </citation>
    <scope>NUCLEOTIDE SEQUENCE [LARGE SCALE GENOMIC DNA]</scope>
    <source>
        <strain evidence="9 10">PLAD-142S6K</strain>
    </source>
</reference>
<proteinExistence type="predicted"/>
<name>A0ABW6D472_9BACT</name>
<dbReference type="PANTHER" id="PTHR43045">
    <property type="entry name" value="SHIKIMATE TRANSPORTER"/>
    <property type="match status" value="1"/>
</dbReference>
<dbReference type="InterPro" id="IPR049211">
    <property type="entry name" value="DUF6814"/>
</dbReference>
<evidence type="ECO:0000256" key="3">
    <source>
        <dbReference type="ARBA" id="ARBA00022475"/>
    </source>
</evidence>
<comment type="subcellular location">
    <subcellularLocation>
        <location evidence="1">Cell membrane</location>
        <topology evidence="1">Multi-pass membrane protein</topology>
    </subcellularLocation>
</comment>
<feature type="transmembrane region" description="Helical" evidence="7">
    <location>
        <begin position="79"/>
        <end position="98"/>
    </location>
</feature>
<feature type="transmembrane region" description="Helical" evidence="7">
    <location>
        <begin position="7"/>
        <end position="26"/>
    </location>
</feature>
<feature type="transmembrane region" description="Helical" evidence="7">
    <location>
        <begin position="46"/>
        <end position="67"/>
    </location>
</feature>
<evidence type="ECO:0000256" key="4">
    <source>
        <dbReference type="ARBA" id="ARBA00022692"/>
    </source>
</evidence>
<keyword evidence="10" id="KW-1185">Reference proteome</keyword>
<evidence type="ECO:0000313" key="9">
    <source>
        <dbReference type="EMBL" id="MFD3276792.1"/>
    </source>
</evidence>
<dbReference type="RefSeq" id="WP_377977232.1">
    <property type="nucleotide sequence ID" value="NZ_JBBKYA010000005.1"/>
</dbReference>
<feature type="transmembrane region" description="Helical" evidence="7">
    <location>
        <begin position="374"/>
        <end position="397"/>
    </location>
</feature>
<keyword evidence="6 7" id="KW-0472">Membrane</keyword>
<feature type="domain" description="Major facilitator superfamily (MFS) profile" evidence="8">
    <location>
        <begin position="8"/>
        <end position="471"/>
    </location>
</feature>
<dbReference type="Pfam" id="PF20664">
    <property type="entry name" value="DUF6814"/>
    <property type="match status" value="1"/>
</dbReference>
<dbReference type="InterPro" id="IPR036259">
    <property type="entry name" value="MFS_trans_sf"/>
</dbReference>
<feature type="transmembrane region" description="Helical" evidence="7">
    <location>
        <begin position="519"/>
        <end position="542"/>
    </location>
</feature>
<feature type="transmembrane region" description="Helical" evidence="7">
    <location>
        <begin position="235"/>
        <end position="254"/>
    </location>
</feature>
<feature type="transmembrane region" description="Helical" evidence="7">
    <location>
        <begin position="487"/>
        <end position="507"/>
    </location>
</feature>
<dbReference type="PANTHER" id="PTHR43045:SF7">
    <property type="entry name" value="MAJOR FACILITATOR SUPERFAMILY TRANSPORTER"/>
    <property type="match status" value="1"/>
</dbReference>
<sequence length="548" mass="59797">MNKKLSYIIGASSVGTLIEWYDFYIFGSLATVLSTKFFPTDNPTAAFLNTLATFAAGFVVRPFGALFFGKIGDVIGRKYTFMVTLMLMGGATFGIGLIPSYQSIGALAPILVLVLRLLQGLALGGEYGGAATYVAEHSPEHQRGFYTSWIQTTATLGLIISLGVIMLTRSVLSAEEFDNYGWRIPFLISIVMVIGSIIVRKNMAESPLFEEAKASGNVAKNPLKESFGNKLNLKFVLLALFGATMGQGLVWYTGQFYAQTFLLKICHLEETQTNLILVIGLLAGTPLFVLFGALSDKIGRKGIMLAGMALALILYRPIFSKMYDLVDTKQKTEVAGSISYVKGNTVRTFTDGSIETISDSGSKIHVPGDIQWKLVGLIFCLISFVSMAYGPIAAFLVELFPIKIRYTSMSFPYHIGNGIFGGLMPAIATFLVTTAAKNTSIAKPYLEGLNYPIAMISVCLIIGLVYMKDAKIKKEIEMNGLKRLLGIVWMVLGIATGLYLVYFQAVPLWQKGGNDLVPAIIYTFILAPFITVGMSLFGYFALRGEFDQ</sequence>
<accession>A0ABW6D472</accession>
<feature type="transmembrane region" description="Helical" evidence="7">
    <location>
        <begin position="145"/>
        <end position="168"/>
    </location>
</feature>
<dbReference type="Gene3D" id="1.20.1250.20">
    <property type="entry name" value="MFS general substrate transporter like domains"/>
    <property type="match status" value="1"/>
</dbReference>
<evidence type="ECO:0000256" key="6">
    <source>
        <dbReference type="ARBA" id="ARBA00023136"/>
    </source>
</evidence>
<feature type="transmembrane region" description="Helical" evidence="7">
    <location>
        <begin position="274"/>
        <end position="295"/>
    </location>
</feature>
<dbReference type="PROSITE" id="PS50850">
    <property type="entry name" value="MFS"/>
    <property type="match status" value="1"/>
</dbReference>
<protein>
    <submittedName>
        <fullName evidence="9">MFS transporter</fullName>
    </submittedName>
</protein>
<organism evidence="9 10">
    <name type="scientific">Aquirufa echingensis</name>
    <dbReference type="NCBI Taxonomy" id="3096516"/>
    <lineage>
        <taxon>Bacteria</taxon>
        <taxon>Pseudomonadati</taxon>
        <taxon>Bacteroidota</taxon>
        <taxon>Cytophagia</taxon>
        <taxon>Cytophagales</taxon>
        <taxon>Flectobacillaceae</taxon>
        <taxon>Aquirufa</taxon>
    </lineage>
</organism>
<feature type="transmembrane region" description="Helical" evidence="7">
    <location>
        <begin position="448"/>
        <end position="467"/>
    </location>
</feature>